<dbReference type="EnsemblPlants" id="ORUFI09G13270.1">
    <property type="protein sequence ID" value="ORUFI09G13270.1"/>
    <property type="gene ID" value="ORUFI09G13270"/>
</dbReference>
<reference evidence="3" key="2">
    <citation type="submission" date="2015-06" db="UniProtKB">
        <authorList>
            <consortium name="EnsemblPlants"/>
        </authorList>
    </citation>
    <scope>IDENTIFICATION</scope>
</reference>
<keyword evidence="4" id="KW-1185">Reference proteome</keyword>
<dbReference type="Gramene" id="ORUFI09G13270.1">
    <property type="protein sequence ID" value="ORUFI09G13270.1"/>
    <property type="gene ID" value="ORUFI09G13270"/>
</dbReference>
<evidence type="ECO:0000313" key="3">
    <source>
        <dbReference type="EnsemblPlants" id="ORUFI09G13270.1"/>
    </source>
</evidence>
<organism evidence="3 4">
    <name type="scientific">Oryza rufipogon</name>
    <name type="common">Brownbeard rice</name>
    <name type="synonym">Asian wild rice</name>
    <dbReference type="NCBI Taxonomy" id="4529"/>
    <lineage>
        <taxon>Eukaryota</taxon>
        <taxon>Viridiplantae</taxon>
        <taxon>Streptophyta</taxon>
        <taxon>Embryophyta</taxon>
        <taxon>Tracheophyta</taxon>
        <taxon>Spermatophyta</taxon>
        <taxon>Magnoliopsida</taxon>
        <taxon>Liliopsida</taxon>
        <taxon>Poales</taxon>
        <taxon>Poaceae</taxon>
        <taxon>BOP clade</taxon>
        <taxon>Oryzoideae</taxon>
        <taxon>Oryzeae</taxon>
        <taxon>Oryzinae</taxon>
        <taxon>Oryza</taxon>
    </lineage>
</organism>
<keyword evidence="2" id="KW-0732">Signal</keyword>
<feature type="region of interest" description="Disordered" evidence="1">
    <location>
        <begin position="51"/>
        <end position="71"/>
    </location>
</feature>
<feature type="region of interest" description="Disordered" evidence="1">
    <location>
        <begin position="134"/>
        <end position="156"/>
    </location>
</feature>
<feature type="compositionally biased region" description="Basic and acidic residues" evidence="1">
    <location>
        <begin position="144"/>
        <end position="156"/>
    </location>
</feature>
<feature type="signal peptide" evidence="2">
    <location>
        <begin position="1"/>
        <end position="20"/>
    </location>
</feature>
<feature type="compositionally biased region" description="Acidic residues" evidence="1">
    <location>
        <begin position="51"/>
        <end position="62"/>
    </location>
</feature>
<evidence type="ECO:0000313" key="4">
    <source>
        <dbReference type="Proteomes" id="UP000008022"/>
    </source>
</evidence>
<dbReference type="OMA" id="LWEARCM"/>
<reference evidence="4" key="1">
    <citation type="submission" date="2013-06" db="EMBL/GenBank/DDBJ databases">
        <authorList>
            <person name="Zhao Q."/>
        </authorList>
    </citation>
    <scope>NUCLEOTIDE SEQUENCE</scope>
    <source>
        <strain evidence="4">cv. W1943</strain>
    </source>
</reference>
<feature type="chain" id="PRO_5002371910" evidence="2">
    <location>
        <begin position="21"/>
        <end position="203"/>
    </location>
</feature>
<sequence length="203" mass="22175">MATLARLLLLLSLSLSFSSSRRRRERCRGAAAGANLHHWHVRWPAVRFPNDDEVEEEQEEGDPPAHSDSSHSEHVSWVCAAIVDVVVVGADLVLWEARCMPSLAVAEVVSLPISLPPVAGWELDLQPHFLPARASTSPLPRGSRSVDHRDGSHSELHRSLMPPLLALPYRLPLRATAGKGVVGLRHRGNRIGSNGAWQGRMAG</sequence>
<name>A0A0E0QS68_ORYRU</name>
<dbReference type="HOGENOM" id="CLU_1369347_0_0_1"/>
<protein>
    <submittedName>
        <fullName evidence="3">Uncharacterized protein</fullName>
    </submittedName>
</protein>
<evidence type="ECO:0000256" key="2">
    <source>
        <dbReference type="SAM" id="SignalP"/>
    </source>
</evidence>
<dbReference type="AlphaFoldDB" id="A0A0E0QS68"/>
<accession>A0A0E0QS68</accession>
<evidence type="ECO:0000256" key="1">
    <source>
        <dbReference type="SAM" id="MobiDB-lite"/>
    </source>
</evidence>
<proteinExistence type="predicted"/>
<dbReference type="Proteomes" id="UP000008022">
    <property type="component" value="Unassembled WGS sequence"/>
</dbReference>